<feature type="signal peptide" evidence="1">
    <location>
        <begin position="1"/>
        <end position="27"/>
    </location>
</feature>
<comment type="caution">
    <text evidence="2">The sequence shown here is derived from an EMBL/GenBank/DDBJ whole genome shotgun (WGS) entry which is preliminary data.</text>
</comment>
<dbReference type="Proteomes" id="UP000542742">
    <property type="component" value="Unassembled WGS sequence"/>
</dbReference>
<evidence type="ECO:0000256" key="1">
    <source>
        <dbReference type="SAM" id="SignalP"/>
    </source>
</evidence>
<protein>
    <submittedName>
        <fullName evidence="2">Uncharacterized protein</fullName>
    </submittedName>
</protein>
<evidence type="ECO:0000313" key="3">
    <source>
        <dbReference type="Proteomes" id="UP000542742"/>
    </source>
</evidence>
<keyword evidence="3" id="KW-1185">Reference proteome</keyword>
<dbReference type="RefSeq" id="WP_184956359.1">
    <property type="nucleotide sequence ID" value="NZ_BOMC01000024.1"/>
</dbReference>
<dbReference type="AlphaFoldDB" id="A0A7W7D3K3"/>
<proteinExistence type="predicted"/>
<name>A0A7W7D3K3_9ACTN</name>
<sequence length="138" mass="14631">MRRILAFSGFLAAVVTGSLLVAPAANAATGPSSTRIDSVDRRQQGDRVLVNLSYNCPAGARIQLVVTVTAANGTRIAQGTRQKRVDCTGDWTATELRVDRDLAGAVFIVGAATARTVRTVCDDTSCETISFDETIRIS</sequence>
<feature type="chain" id="PRO_5030758506" evidence="1">
    <location>
        <begin position="28"/>
        <end position="138"/>
    </location>
</feature>
<reference evidence="2 3" key="1">
    <citation type="submission" date="2020-08" db="EMBL/GenBank/DDBJ databases">
        <title>Sequencing the genomes of 1000 actinobacteria strains.</title>
        <authorList>
            <person name="Klenk H.-P."/>
        </authorList>
    </citation>
    <scope>NUCLEOTIDE SEQUENCE [LARGE SCALE GENOMIC DNA]</scope>
    <source>
        <strain evidence="2 3">DSM 45518</strain>
    </source>
</reference>
<keyword evidence="1" id="KW-0732">Signal</keyword>
<evidence type="ECO:0000313" key="2">
    <source>
        <dbReference type="EMBL" id="MBB4698343.1"/>
    </source>
</evidence>
<accession>A0A7W7D3K3</accession>
<dbReference type="EMBL" id="JACHMF010000001">
    <property type="protein sequence ID" value="MBB4698343.1"/>
    <property type="molecule type" value="Genomic_DNA"/>
</dbReference>
<organism evidence="2 3">
    <name type="scientific">Paractinoplanes abujensis</name>
    <dbReference type="NCBI Taxonomy" id="882441"/>
    <lineage>
        <taxon>Bacteria</taxon>
        <taxon>Bacillati</taxon>
        <taxon>Actinomycetota</taxon>
        <taxon>Actinomycetes</taxon>
        <taxon>Micromonosporales</taxon>
        <taxon>Micromonosporaceae</taxon>
        <taxon>Paractinoplanes</taxon>
    </lineage>
</organism>
<gene>
    <name evidence="2" type="ORF">BKA14_008491</name>
</gene>